<dbReference type="AlphaFoldDB" id="A0ABC9XF25"/>
<protein>
    <submittedName>
        <fullName evidence="1">Uncharacterized protein</fullName>
    </submittedName>
</protein>
<dbReference type="Proteomes" id="UP001623348">
    <property type="component" value="Unassembled WGS sequence"/>
</dbReference>
<accession>A0ABC9XF25</accession>
<sequence length="69" mass="7918">MDGSPGAGESWAQLRLCPEEVQSTSATALSEAQLFLNQTHLRTSFWMTNVYYNRLYRKLSLQLPIHSSW</sequence>
<organism evidence="1 2">
    <name type="scientific">Grus japonensis</name>
    <name type="common">Japanese crane</name>
    <name type="synonym">Red-crowned crane</name>
    <dbReference type="NCBI Taxonomy" id="30415"/>
    <lineage>
        <taxon>Eukaryota</taxon>
        <taxon>Metazoa</taxon>
        <taxon>Chordata</taxon>
        <taxon>Craniata</taxon>
        <taxon>Vertebrata</taxon>
        <taxon>Euteleostomi</taxon>
        <taxon>Archelosauria</taxon>
        <taxon>Archosauria</taxon>
        <taxon>Dinosauria</taxon>
        <taxon>Saurischia</taxon>
        <taxon>Theropoda</taxon>
        <taxon>Coelurosauria</taxon>
        <taxon>Aves</taxon>
        <taxon>Neognathae</taxon>
        <taxon>Neoaves</taxon>
        <taxon>Gruiformes</taxon>
        <taxon>Gruidae</taxon>
        <taxon>Grus</taxon>
    </lineage>
</organism>
<dbReference type="EMBL" id="BAAFJT010000013">
    <property type="protein sequence ID" value="GAB0195750.1"/>
    <property type="molecule type" value="Genomic_DNA"/>
</dbReference>
<name>A0ABC9XF25_GRUJA</name>
<gene>
    <name evidence="1" type="ORF">GRJ2_002040300</name>
</gene>
<reference evidence="1 2" key="1">
    <citation type="submission" date="2024-06" db="EMBL/GenBank/DDBJ databases">
        <title>The draft genome of Grus japonensis, version 3.</title>
        <authorList>
            <person name="Nabeshima K."/>
            <person name="Suzuki S."/>
            <person name="Onuma M."/>
        </authorList>
    </citation>
    <scope>NUCLEOTIDE SEQUENCE [LARGE SCALE GENOMIC DNA]</scope>
    <source>
        <strain evidence="1 2">451A</strain>
    </source>
</reference>
<keyword evidence="2" id="KW-1185">Reference proteome</keyword>
<evidence type="ECO:0000313" key="1">
    <source>
        <dbReference type="EMBL" id="GAB0195750.1"/>
    </source>
</evidence>
<comment type="caution">
    <text evidence="1">The sequence shown here is derived from an EMBL/GenBank/DDBJ whole genome shotgun (WGS) entry which is preliminary data.</text>
</comment>
<proteinExistence type="predicted"/>
<evidence type="ECO:0000313" key="2">
    <source>
        <dbReference type="Proteomes" id="UP001623348"/>
    </source>
</evidence>